<evidence type="ECO:0000313" key="2">
    <source>
        <dbReference type="Proteomes" id="UP000177625"/>
    </source>
</evidence>
<name>A0A1E1MSJ7_RHYSE</name>
<sequence>MCVGRIDLHTCGCFDAVKVFPCADDVNQCGRIRAMITNHINSLCSDCTERKENNAVRLHRIVTESREKGAAQQVTCQDYGTSTLSLTGADAVVMPPTVPLRSLSDSMAEDDAAATLPDNAEQVEKGMQAIDRAFEEIDRVLGADMGQDEVVQPKSRTSKFGKIFLCCFKGNSNIDSIIISGLRATDPVAKSKGLSENGDSWDEPEVNGNCISEEKSPINDNLFSKRLQIRSGQSKAKSSDSAEILLPRLQQSTSWTLTGKKLQHGFLLLMYDPPSKPRSNIVTYKRNFQSRHQRYFQQIQLWHGILT</sequence>
<dbReference type="EMBL" id="FJVC01000531">
    <property type="protein sequence ID" value="CZT52058.1"/>
    <property type="molecule type" value="Genomic_DNA"/>
</dbReference>
<reference evidence="2" key="1">
    <citation type="submission" date="2016-03" db="EMBL/GenBank/DDBJ databases">
        <authorList>
            <person name="Guldener U."/>
        </authorList>
    </citation>
    <scope>NUCLEOTIDE SEQUENCE [LARGE SCALE GENOMIC DNA]</scope>
</reference>
<keyword evidence="2" id="KW-1185">Reference proteome</keyword>
<evidence type="ECO:0000313" key="1">
    <source>
        <dbReference type="EMBL" id="CZT52058.1"/>
    </source>
</evidence>
<organism evidence="1 2">
    <name type="scientific">Rhynchosporium secalis</name>
    <name type="common">Barley scald fungus</name>
    <dbReference type="NCBI Taxonomy" id="38038"/>
    <lineage>
        <taxon>Eukaryota</taxon>
        <taxon>Fungi</taxon>
        <taxon>Dikarya</taxon>
        <taxon>Ascomycota</taxon>
        <taxon>Pezizomycotina</taxon>
        <taxon>Leotiomycetes</taxon>
        <taxon>Helotiales</taxon>
        <taxon>Ploettnerulaceae</taxon>
        <taxon>Rhynchosporium</taxon>
    </lineage>
</organism>
<gene>
    <name evidence="1" type="ORF">RSE6_13300</name>
</gene>
<dbReference type="AlphaFoldDB" id="A0A1E1MSJ7"/>
<proteinExistence type="predicted"/>
<protein>
    <submittedName>
        <fullName evidence="1">Uncharacterized protein</fullName>
    </submittedName>
</protein>
<accession>A0A1E1MSJ7</accession>
<dbReference type="Proteomes" id="UP000177625">
    <property type="component" value="Unassembled WGS sequence"/>
</dbReference>